<dbReference type="PROSITE" id="PS50885">
    <property type="entry name" value="HAMP"/>
    <property type="match status" value="1"/>
</dbReference>
<dbReference type="CDD" id="cd01949">
    <property type="entry name" value="GGDEF"/>
    <property type="match status" value="1"/>
</dbReference>
<dbReference type="InterPro" id="IPR000160">
    <property type="entry name" value="GGDEF_dom"/>
</dbReference>
<evidence type="ECO:0000259" key="4">
    <source>
        <dbReference type="PROSITE" id="PS50887"/>
    </source>
</evidence>
<dbReference type="Proteomes" id="UP001157138">
    <property type="component" value="Unassembled WGS sequence"/>
</dbReference>
<dbReference type="Pfam" id="PF00990">
    <property type="entry name" value="GGDEF"/>
    <property type="match status" value="1"/>
</dbReference>
<keyword evidence="2" id="KW-0472">Membrane</keyword>
<dbReference type="InterPro" id="IPR029787">
    <property type="entry name" value="Nucleotide_cyclase"/>
</dbReference>
<accession>A0ABQ6F0R5</accession>
<comment type="caution">
    <text evidence="5">The sequence shown here is derived from an EMBL/GenBank/DDBJ whole genome shotgun (WGS) entry which is preliminary data.</text>
</comment>
<name>A0ABQ6F0R5_9VIBR</name>
<protein>
    <submittedName>
        <fullName evidence="5">Diguanylate cyclase</fullName>
    </submittedName>
</protein>
<dbReference type="InterPro" id="IPR043128">
    <property type="entry name" value="Rev_trsase/Diguanyl_cyclase"/>
</dbReference>
<dbReference type="Gene3D" id="6.10.340.10">
    <property type="match status" value="1"/>
</dbReference>
<feature type="domain" description="HAMP" evidence="3">
    <location>
        <begin position="202"/>
        <end position="246"/>
    </location>
</feature>
<feature type="domain" description="GGDEF" evidence="4">
    <location>
        <begin position="303"/>
        <end position="443"/>
    </location>
</feature>
<evidence type="ECO:0000256" key="1">
    <source>
        <dbReference type="SAM" id="Coils"/>
    </source>
</evidence>
<organism evidence="5 6">
    <name type="scientific">Vibrio zhanjiangensis</name>
    <dbReference type="NCBI Taxonomy" id="1046128"/>
    <lineage>
        <taxon>Bacteria</taxon>
        <taxon>Pseudomonadati</taxon>
        <taxon>Pseudomonadota</taxon>
        <taxon>Gammaproteobacteria</taxon>
        <taxon>Vibrionales</taxon>
        <taxon>Vibrionaceae</taxon>
        <taxon>Vibrio</taxon>
    </lineage>
</organism>
<evidence type="ECO:0000259" key="3">
    <source>
        <dbReference type="PROSITE" id="PS50885"/>
    </source>
</evidence>
<dbReference type="CDD" id="cd06225">
    <property type="entry name" value="HAMP"/>
    <property type="match status" value="1"/>
</dbReference>
<gene>
    <name evidence="5" type="ORF">GCM10007938_20900</name>
</gene>
<dbReference type="PANTHER" id="PTHR46663">
    <property type="entry name" value="DIGUANYLATE CYCLASE DGCT-RELATED"/>
    <property type="match status" value="1"/>
</dbReference>
<keyword evidence="1" id="KW-0175">Coiled coil</keyword>
<dbReference type="InterPro" id="IPR052163">
    <property type="entry name" value="DGC-Regulatory_Protein"/>
</dbReference>
<dbReference type="InterPro" id="IPR003660">
    <property type="entry name" value="HAMP_dom"/>
</dbReference>
<evidence type="ECO:0000313" key="5">
    <source>
        <dbReference type="EMBL" id="GLT18312.1"/>
    </source>
</evidence>
<reference evidence="6" key="1">
    <citation type="journal article" date="2019" name="Int. J. Syst. Evol. Microbiol.">
        <title>The Global Catalogue of Microorganisms (GCM) 10K type strain sequencing project: providing services to taxonomists for standard genome sequencing and annotation.</title>
        <authorList>
            <consortium name="The Broad Institute Genomics Platform"/>
            <consortium name="The Broad Institute Genome Sequencing Center for Infectious Disease"/>
            <person name="Wu L."/>
            <person name="Ma J."/>
        </authorList>
    </citation>
    <scope>NUCLEOTIDE SEQUENCE [LARGE SCALE GENOMIC DNA]</scope>
    <source>
        <strain evidence="6">NBRC 108723</strain>
    </source>
</reference>
<evidence type="ECO:0000256" key="2">
    <source>
        <dbReference type="SAM" id="Phobius"/>
    </source>
</evidence>
<feature type="transmembrane region" description="Helical" evidence="2">
    <location>
        <begin position="169"/>
        <end position="193"/>
    </location>
</feature>
<dbReference type="PANTHER" id="PTHR46663:SF2">
    <property type="entry name" value="GGDEF DOMAIN-CONTAINING PROTEIN"/>
    <property type="match status" value="1"/>
</dbReference>
<dbReference type="NCBIfam" id="TIGR00254">
    <property type="entry name" value="GGDEF"/>
    <property type="match status" value="1"/>
</dbReference>
<dbReference type="RefSeq" id="WP_284192200.1">
    <property type="nucleotide sequence ID" value="NZ_BSPW01000038.1"/>
</dbReference>
<keyword evidence="2" id="KW-1133">Transmembrane helix</keyword>
<proteinExistence type="predicted"/>
<sequence>MLNSLFKKLFVLSTTTLMLTLFIIISFTRVAAEQRETKGELDQIIDLQLSVDLLRSQLWFFLQFGDELSLSQVELAQTELSNKLAKYKKNNNQLGNIQRMNSSLNALLTKEIQFYLAKEDGLEGGQSENINSLEFLHSRYNMIVQNMTEELVYVHKSALNRNADNIHNVMVYAAAWLIICSILVSATAWLISFRFKADAEVMQKAIVNLADGNLDAKVDAVGMDVEFRRMARFFNEMTISLRDTTVTKQELEDEVKRQTKQLMNKQEQLIFLSEHDPLTNLMNRRAFDKALESAIVKANRTSCKLAIFFIDLDEFKSINDTFGHDAGDAILVEVSNRILMAVRESDFACRLGGDEFVICLDLLQDFEIVSAKAQQLLDAISLPIEFNGRTLKVGASIGVSYFPDHTRNKEVLVNLADEAMYRAKQMSGSACCDGRKTVCTKDALPVRLTSINR</sequence>
<evidence type="ECO:0000313" key="6">
    <source>
        <dbReference type="Proteomes" id="UP001157138"/>
    </source>
</evidence>
<dbReference type="SUPFAM" id="SSF55073">
    <property type="entry name" value="Nucleotide cyclase"/>
    <property type="match status" value="1"/>
</dbReference>
<keyword evidence="6" id="KW-1185">Reference proteome</keyword>
<dbReference type="SMART" id="SM00267">
    <property type="entry name" value="GGDEF"/>
    <property type="match status" value="1"/>
</dbReference>
<feature type="coiled-coil region" evidence="1">
    <location>
        <begin position="241"/>
        <end position="268"/>
    </location>
</feature>
<dbReference type="EMBL" id="BSPW01000038">
    <property type="protein sequence ID" value="GLT18312.1"/>
    <property type="molecule type" value="Genomic_DNA"/>
</dbReference>
<keyword evidence="2" id="KW-0812">Transmembrane</keyword>
<dbReference type="PROSITE" id="PS50887">
    <property type="entry name" value="GGDEF"/>
    <property type="match status" value="1"/>
</dbReference>
<dbReference type="Gene3D" id="3.30.70.270">
    <property type="match status" value="1"/>
</dbReference>